<evidence type="ECO:0000313" key="9">
    <source>
        <dbReference type="Proteomes" id="UP000593765"/>
    </source>
</evidence>
<organism evidence="8 9">
    <name type="scientific">Humisphaera borealis</name>
    <dbReference type="NCBI Taxonomy" id="2807512"/>
    <lineage>
        <taxon>Bacteria</taxon>
        <taxon>Pseudomonadati</taxon>
        <taxon>Planctomycetota</taxon>
        <taxon>Phycisphaerae</taxon>
        <taxon>Tepidisphaerales</taxon>
        <taxon>Tepidisphaeraceae</taxon>
        <taxon>Humisphaera</taxon>
    </lineage>
</organism>
<dbReference type="Pfam" id="PF07626">
    <property type="entry name" value="PSD3"/>
    <property type="match status" value="1"/>
</dbReference>
<dbReference type="Proteomes" id="UP000593765">
    <property type="component" value="Chromosome"/>
</dbReference>
<sequence length="816" mass="90189">MMFGGLTLALAVALLVPLSMQSTSSAAPATAAPVSPTPAKALVNDPRAKTVTAFLNTHCVSCHNPEKKKADLVLHTYADTSSILKGRKVVQHALAMVKSGEMPPDSKPQPKVEEIEAFAAAVNGMYADDDRLAGPNPGRVTVRRLNKNEYNNTVSDLLGMEFLAADDFPADDIGHGFDNIGDVLTLSPVLMERYLAAAEVISQKAIVLEPPKVGERWQGGRYLEPAGRRVPTTKFRPVTKGAVNTPFRLSNDGDYVFRTRVYARTTDGEPVKATLLLDGKELSTHEVTGKDEKSAKIIEHRLHLEPREYRFAVQIANPSPGAEELDIGNGRSARGKIEDKSGEARPADGVRVLYVEFINVNGPEDTRPSSHRRLIAAADPKAPKATQTRQIMERLTLRAYRRPPTKDEVDRLCKLVEQTEAAGEKWEAGLQMALQAVLVSPKFLFRLELDDRPEAAEPRPLDEFQLASRLSYFVWASMPDDELLDLAAKKQLTPNLDAQVRRMLKSPRAQTLVDNFAMQWLQLKRLKTFSPDPNLFPKFDETLRNSMQQETELFLTAILQEDRSILDLIDADFTFLNDRLAAHYGITDTLGNGWDKKPGQPRGERIPYGRFVRVSLPKGGARGGLLTQASILAVTSNPSRTSPVKRGKWVLEQILGAPPPPAPPNVPELEATSEKAHAKSLRQQMEQHRENPACANCHAKMDPIGFAFENFDAVGAYRWKDGNSDIDASGVLPDGSSFKGAAELRSILVQKRADQFTKCVTEKLMIYALGRGLEYYDDGAVTKVTKAVAADNHKLSRLVIEIVKCEPFRMRRGLQD</sequence>
<feature type="domain" description="DUF1595" evidence="7">
    <location>
        <begin position="388"/>
        <end position="448"/>
    </location>
</feature>
<feature type="signal peptide" evidence="2">
    <location>
        <begin position="1"/>
        <end position="26"/>
    </location>
</feature>
<accession>A0A7M2WWB9</accession>
<dbReference type="Pfam" id="PF07627">
    <property type="entry name" value="PSCyt3"/>
    <property type="match status" value="1"/>
</dbReference>
<keyword evidence="9" id="KW-1185">Reference proteome</keyword>
<name>A0A7M2WWB9_9BACT</name>
<dbReference type="KEGG" id="hbs:IPV69_00230"/>
<evidence type="ECO:0000259" key="5">
    <source>
        <dbReference type="Pfam" id="PF07627"/>
    </source>
</evidence>
<evidence type="ECO:0000259" key="6">
    <source>
        <dbReference type="Pfam" id="PF07631"/>
    </source>
</evidence>
<feature type="domain" description="DUF1592" evidence="6">
    <location>
        <begin position="461"/>
        <end position="586"/>
    </location>
</feature>
<dbReference type="EMBL" id="CP063458">
    <property type="protein sequence ID" value="QOV89837.1"/>
    <property type="molecule type" value="Genomic_DNA"/>
</dbReference>
<dbReference type="InterPro" id="IPR013036">
    <property type="entry name" value="DUF1587"/>
</dbReference>
<evidence type="ECO:0000259" key="7">
    <source>
        <dbReference type="Pfam" id="PF07637"/>
    </source>
</evidence>
<evidence type="ECO:0000313" key="8">
    <source>
        <dbReference type="EMBL" id="QOV89837.1"/>
    </source>
</evidence>
<dbReference type="Pfam" id="PF07624">
    <property type="entry name" value="PSD2"/>
    <property type="match status" value="1"/>
</dbReference>
<dbReference type="InterPro" id="IPR013042">
    <property type="entry name" value="DUF1592"/>
</dbReference>
<dbReference type="InterPro" id="IPR013039">
    <property type="entry name" value="DUF1588"/>
</dbReference>
<dbReference type="InterPro" id="IPR011478">
    <property type="entry name" value="DUF1585"/>
</dbReference>
<feature type="region of interest" description="Disordered" evidence="1">
    <location>
        <begin position="320"/>
        <end position="342"/>
    </location>
</feature>
<evidence type="ECO:0000259" key="3">
    <source>
        <dbReference type="Pfam" id="PF07624"/>
    </source>
</evidence>
<evidence type="ECO:0000256" key="2">
    <source>
        <dbReference type="SAM" id="SignalP"/>
    </source>
</evidence>
<protein>
    <submittedName>
        <fullName evidence="8">DUF1592 domain-containing protein</fullName>
    </submittedName>
</protein>
<evidence type="ECO:0000256" key="1">
    <source>
        <dbReference type="SAM" id="MobiDB-lite"/>
    </source>
</evidence>
<dbReference type="AlphaFoldDB" id="A0A7M2WWB9"/>
<feature type="domain" description="DUF1588" evidence="5">
    <location>
        <begin position="622"/>
        <end position="720"/>
    </location>
</feature>
<dbReference type="Pfam" id="PF07637">
    <property type="entry name" value="PSD5"/>
    <property type="match status" value="1"/>
</dbReference>
<feature type="chain" id="PRO_5034039899" evidence="2">
    <location>
        <begin position="27"/>
        <end position="816"/>
    </location>
</feature>
<dbReference type="InterPro" id="IPR013043">
    <property type="entry name" value="DUF1595"/>
</dbReference>
<proteinExistence type="predicted"/>
<gene>
    <name evidence="8" type="ORF">IPV69_00230</name>
</gene>
<feature type="domain" description="DUF1587" evidence="4">
    <location>
        <begin position="143"/>
        <end position="206"/>
    </location>
</feature>
<keyword evidence="2" id="KW-0732">Signal</keyword>
<dbReference type="Pfam" id="PF07631">
    <property type="entry name" value="PSD4"/>
    <property type="match status" value="1"/>
</dbReference>
<evidence type="ECO:0000259" key="4">
    <source>
        <dbReference type="Pfam" id="PF07626"/>
    </source>
</evidence>
<feature type="domain" description="DUF1585" evidence="3">
    <location>
        <begin position="734"/>
        <end position="808"/>
    </location>
</feature>
<reference evidence="8 9" key="1">
    <citation type="submission" date="2020-10" db="EMBL/GenBank/DDBJ databases">
        <title>Wide distribution of Phycisphaera-like planctomycetes from WD2101 soil group in peatlands and genome analysis of the first cultivated representative.</title>
        <authorList>
            <person name="Dedysh S.N."/>
            <person name="Beletsky A.V."/>
            <person name="Ivanova A."/>
            <person name="Kulichevskaya I.S."/>
            <person name="Suzina N.E."/>
            <person name="Philippov D.A."/>
            <person name="Rakitin A.L."/>
            <person name="Mardanov A.V."/>
            <person name="Ravin N.V."/>
        </authorList>
    </citation>
    <scope>NUCLEOTIDE SEQUENCE [LARGE SCALE GENOMIC DNA]</scope>
    <source>
        <strain evidence="8 9">M1803</strain>
    </source>
</reference>